<dbReference type="Pfam" id="PF07690">
    <property type="entry name" value="MFS_1"/>
    <property type="match status" value="1"/>
</dbReference>
<dbReference type="Gene3D" id="1.20.1250.20">
    <property type="entry name" value="MFS general substrate transporter like domains"/>
    <property type="match status" value="1"/>
</dbReference>
<sequence>MVGHNFNSGDLLHSNEEEHIQSSAKPSKTEALAGDLDWDTPDDPGNPRNWPSWQRFLHSAIPAVWSFRLCAGISSLVAAVPILHFGRCIESPLSELYGRRWIYWTKIPMLIIFNAIAAASKNFIVLVVFRFFAGLGGSGVLAVAAGSLSDIWDKKDAGRVAAPYILAPFLGPSLGPLIGAYVLHQYDNDWKWSIWVILCILAPVALTLPLMKETSKTRILYLRQKRLGVGSVDMTALSRITTLRRGLLRPFHMAFFEPLTLLLALYTAYNFAMIFSFFGSYAYIYSTVYHFNNRQIGHCYIPIIVGFFFAVITFGVFDALKFQNVARTKGRVVPEDRLHAALFGSGLVPIGLFWYAWAPRPGVHWIVPALAAYIVDVYGSANSASAVGANGLLRFLLAAAFPQFIIQLYASRIGIHWAGTIFAFLSLALVPVPWFFFYRGRQLRQKSHYVTNTD</sequence>
<evidence type="ECO:0000256" key="3">
    <source>
        <dbReference type="ARBA" id="ARBA00022989"/>
    </source>
</evidence>
<evidence type="ECO:0000256" key="1">
    <source>
        <dbReference type="ARBA" id="ARBA00004141"/>
    </source>
</evidence>
<feature type="transmembrane region" description="Helical" evidence="5">
    <location>
        <begin position="65"/>
        <end position="89"/>
    </location>
</feature>
<dbReference type="AlphaFoldDB" id="A0A9N9KSK2"/>
<dbReference type="InterPro" id="IPR011701">
    <property type="entry name" value="MFS"/>
</dbReference>
<dbReference type="PANTHER" id="PTHR23502:SF182">
    <property type="entry name" value="POLYAMINE TRANSPORTER, PUTATIVE-RELATED"/>
    <property type="match status" value="1"/>
</dbReference>
<keyword evidence="3 5" id="KW-1133">Transmembrane helix</keyword>
<keyword evidence="2 5" id="KW-0812">Transmembrane</keyword>
<evidence type="ECO:0000256" key="4">
    <source>
        <dbReference type="ARBA" id="ARBA00023136"/>
    </source>
</evidence>
<feature type="transmembrane region" description="Helical" evidence="5">
    <location>
        <begin position="259"/>
        <end position="283"/>
    </location>
</feature>
<evidence type="ECO:0000256" key="2">
    <source>
        <dbReference type="ARBA" id="ARBA00022692"/>
    </source>
</evidence>
<feature type="transmembrane region" description="Helical" evidence="5">
    <location>
        <begin position="131"/>
        <end position="152"/>
    </location>
</feature>
<feature type="transmembrane region" description="Helical" evidence="5">
    <location>
        <begin position="295"/>
        <end position="317"/>
    </location>
</feature>
<comment type="subcellular location">
    <subcellularLocation>
        <location evidence="1">Membrane</location>
        <topology evidence="1">Multi-pass membrane protein</topology>
    </subcellularLocation>
</comment>
<dbReference type="PANTHER" id="PTHR23502">
    <property type="entry name" value="MAJOR FACILITATOR SUPERFAMILY"/>
    <property type="match status" value="1"/>
</dbReference>
<evidence type="ECO:0000313" key="7">
    <source>
        <dbReference type="Proteomes" id="UP000696280"/>
    </source>
</evidence>
<dbReference type="GO" id="GO:0000297">
    <property type="term" value="F:spermine transmembrane transporter activity"/>
    <property type="evidence" value="ECO:0007669"/>
    <property type="project" value="TreeGrafter"/>
</dbReference>
<name>A0A9N9KSK2_9HELO</name>
<proteinExistence type="predicted"/>
<feature type="transmembrane region" description="Helical" evidence="5">
    <location>
        <begin position="192"/>
        <end position="211"/>
    </location>
</feature>
<protein>
    <recommendedName>
        <fullName evidence="8">Major facilitator superfamily (MFS) profile domain-containing protein</fullName>
    </recommendedName>
</protein>
<dbReference type="GO" id="GO:0005886">
    <property type="term" value="C:plasma membrane"/>
    <property type="evidence" value="ECO:0007669"/>
    <property type="project" value="TreeGrafter"/>
</dbReference>
<gene>
    <name evidence="6" type="ORF">HYFRA_00009026</name>
</gene>
<dbReference type="OrthoDB" id="3936150at2759"/>
<dbReference type="InterPro" id="IPR036259">
    <property type="entry name" value="MFS_trans_sf"/>
</dbReference>
<feature type="transmembrane region" description="Helical" evidence="5">
    <location>
        <begin position="101"/>
        <end position="119"/>
    </location>
</feature>
<dbReference type="Proteomes" id="UP000696280">
    <property type="component" value="Unassembled WGS sequence"/>
</dbReference>
<accession>A0A9N9KSK2</accession>
<feature type="transmembrane region" description="Helical" evidence="5">
    <location>
        <begin position="415"/>
        <end position="437"/>
    </location>
</feature>
<keyword evidence="4 5" id="KW-0472">Membrane</keyword>
<evidence type="ECO:0000313" key="6">
    <source>
        <dbReference type="EMBL" id="CAG8952781.1"/>
    </source>
</evidence>
<feature type="transmembrane region" description="Helical" evidence="5">
    <location>
        <begin position="338"/>
        <end position="357"/>
    </location>
</feature>
<evidence type="ECO:0000256" key="5">
    <source>
        <dbReference type="SAM" id="Phobius"/>
    </source>
</evidence>
<keyword evidence="7" id="KW-1185">Reference proteome</keyword>
<evidence type="ECO:0008006" key="8">
    <source>
        <dbReference type="Google" id="ProtNLM"/>
    </source>
</evidence>
<dbReference type="SUPFAM" id="SSF103473">
    <property type="entry name" value="MFS general substrate transporter"/>
    <property type="match status" value="1"/>
</dbReference>
<comment type="caution">
    <text evidence="6">The sequence shown here is derived from an EMBL/GenBank/DDBJ whole genome shotgun (WGS) entry which is preliminary data.</text>
</comment>
<reference evidence="6" key="1">
    <citation type="submission" date="2021-07" db="EMBL/GenBank/DDBJ databases">
        <authorList>
            <person name="Durling M."/>
        </authorList>
    </citation>
    <scope>NUCLEOTIDE SEQUENCE</scope>
</reference>
<dbReference type="EMBL" id="CAJVRL010000047">
    <property type="protein sequence ID" value="CAG8952781.1"/>
    <property type="molecule type" value="Genomic_DNA"/>
</dbReference>
<feature type="transmembrane region" description="Helical" evidence="5">
    <location>
        <begin position="164"/>
        <end position="186"/>
    </location>
</feature>
<dbReference type="GO" id="GO:0015606">
    <property type="term" value="F:spermidine transmembrane transporter activity"/>
    <property type="evidence" value="ECO:0007669"/>
    <property type="project" value="TreeGrafter"/>
</dbReference>
<organism evidence="6 7">
    <name type="scientific">Hymenoscyphus fraxineus</name>
    <dbReference type="NCBI Taxonomy" id="746836"/>
    <lineage>
        <taxon>Eukaryota</taxon>
        <taxon>Fungi</taxon>
        <taxon>Dikarya</taxon>
        <taxon>Ascomycota</taxon>
        <taxon>Pezizomycotina</taxon>
        <taxon>Leotiomycetes</taxon>
        <taxon>Helotiales</taxon>
        <taxon>Helotiaceae</taxon>
        <taxon>Hymenoscyphus</taxon>
    </lineage>
</organism>